<protein>
    <submittedName>
        <fullName evidence="1">Uncharacterized protein</fullName>
    </submittedName>
</protein>
<keyword evidence="2" id="KW-1185">Reference proteome</keyword>
<organism evidence="1 2">
    <name type="scientific">Pseudo-nitzschia multistriata</name>
    <dbReference type="NCBI Taxonomy" id="183589"/>
    <lineage>
        <taxon>Eukaryota</taxon>
        <taxon>Sar</taxon>
        <taxon>Stramenopiles</taxon>
        <taxon>Ochrophyta</taxon>
        <taxon>Bacillariophyta</taxon>
        <taxon>Bacillariophyceae</taxon>
        <taxon>Bacillariophycidae</taxon>
        <taxon>Bacillariales</taxon>
        <taxon>Bacillariaceae</taxon>
        <taxon>Pseudo-nitzschia</taxon>
    </lineage>
</organism>
<dbReference type="AlphaFoldDB" id="A0A448YY88"/>
<evidence type="ECO:0000313" key="2">
    <source>
        <dbReference type="Proteomes" id="UP000291116"/>
    </source>
</evidence>
<proteinExistence type="predicted"/>
<gene>
    <name evidence="1" type="ORF">PSNMU_V1.4_AUG-EV-PASAV3_0015050</name>
</gene>
<evidence type="ECO:0000313" key="1">
    <source>
        <dbReference type="EMBL" id="VEU34773.1"/>
    </source>
</evidence>
<accession>A0A448YY88</accession>
<reference evidence="1 2" key="1">
    <citation type="submission" date="2019-01" db="EMBL/GenBank/DDBJ databases">
        <authorList>
            <person name="Ferrante I. M."/>
        </authorList>
    </citation>
    <scope>NUCLEOTIDE SEQUENCE [LARGE SCALE GENOMIC DNA]</scope>
    <source>
        <strain evidence="1 2">B856</strain>
    </source>
</reference>
<sequence>MIKAEINEAKQESSSITTAFTEIREGVLDDIPRTNSNIENTEDSKDLTSQPTIIKAASESVTAVVTQPKGDRWAVASPDVDLSGKWELIVTNEFKEHYDRYLERLGQPKIVRSVALSGPVIGQTMEELIQIDCGRSLLIRGKNIRGTWDRTLVASGTTKYEDEYTPLIETIRTVDGEQVKSEAWWESEGTVHISWMRGVTMYGGGSFFSRRYFEEMEGETVYVCDSSFVFNDPDKEDNSLTWRFRRMTN</sequence>
<name>A0A448YY88_9STRA</name>
<dbReference type="OrthoDB" id="195110at2759"/>
<dbReference type="EMBL" id="CAACVS010000037">
    <property type="protein sequence ID" value="VEU34773.1"/>
    <property type="molecule type" value="Genomic_DNA"/>
</dbReference>
<dbReference type="Proteomes" id="UP000291116">
    <property type="component" value="Unassembled WGS sequence"/>
</dbReference>